<evidence type="ECO:0000256" key="5">
    <source>
        <dbReference type="ARBA" id="ARBA00022840"/>
    </source>
</evidence>
<dbReference type="SUPFAM" id="SSF53613">
    <property type="entry name" value="Ribokinase-like"/>
    <property type="match status" value="1"/>
</dbReference>
<evidence type="ECO:0000313" key="9">
    <source>
        <dbReference type="Proteomes" id="UP000477739"/>
    </source>
</evidence>
<dbReference type="PANTHER" id="PTHR46566">
    <property type="entry name" value="1-PHOSPHOFRUCTOKINASE-RELATED"/>
    <property type="match status" value="1"/>
</dbReference>
<dbReference type="Proteomes" id="UP000477739">
    <property type="component" value="Unassembled WGS sequence"/>
</dbReference>
<gene>
    <name evidence="8" type="ORF">GJV78_03125</name>
</gene>
<keyword evidence="9" id="KW-1185">Reference proteome</keyword>
<dbReference type="Gene3D" id="3.40.1190.20">
    <property type="match status" value="1"/>
</dbReference>
<reference evidence="8 9" key="1">
    <citation type="submission" date="2019-11" db="EMBL/GenBank/DDBJ databases">
        <title>Escherichia alba sp. nov. isolated from the gut of plastic-eating superworms Zophobas atratus.</title>
        <authorList>
            <person name="Yang Y."/>
        </authorList>
    </citation>
    <scope>NUCLEOTIDE SEQUENCE [LARGE SCALE GENOMIC DNA]</scope>
    <source>
        <strain evidence="9">BIT-B35</strain>
    </source>
</reference>
<evidence type="ECO:0000256" key="3">
    <source>
        <dbReference type="ARBA" id="ARBA00022741"/>
    </source>
</evidence>
<proteinExistence type="inferred from homology"/>
<evidence type="ECO:0000256" key="6">
    <source>
        <dbReference type="PIRNR" id="PIRNR000535"/>
    </source>
</evidence>
<dbReference type="AlphaFoldDB" id="A0A6L6IEU5"/>
<feature type="domain" description="Carbohydrate kinase PfkB" evidence="7">
    <location>
        <begin position="3"/>
        <end position="293"/>
    </location>
</feature>
<dbReference type="PIRSF" id="PIRSF000535">
    <property type="entry name" value="1PFK/6PFK/LacC"/>
    <property type="match status" value="1"/>
</dbReference>
<keyword evidence="3" id="KW-0547">Nucleotide-binding</keyword>
<sequence length="319" mass="33617">MNVIIASLNTAIERLLLVDRQQPGEVHRLLDDKTLAGGKGVNVARVIRQLHSHLPDCPTPLLLGFLGGATGRLCRELLAQEALEGRWCEIAGSTRICEVVTEVQAPEKASVYNTAGPAVTPPEHQRLHALLAQVLPQADALICTGSLAKSLPPDEYGRWITLARTTGALTLLDTHGPALLHSAGALPDIIKINRDELRQASAASEENLPQAWLAQGVRCVIITDGQRPTLALTPDGDYEIASPQVATASPVGSGDAYCGGLIASLLARPRAGWREHLTLAAACGAANAASPTAGLAADMNLADLQQRCAVRALPRSPAR</sequence>
<dbReference type="GO" id="GO:0016301">
    <property type="term" value="F:kinase activity"/>
    <property type="evidence" value="ECO:0007669"/>
    <property type="project" value="UniProtKB-KW"/>
</dbReference>
<dbReference type="PANTHER" id="PTHR46566:SF2">
    <property type="entry name" value="ATP-DEPENDENT 6-PHOSPHOFRUCTOKINASE ISOZYME 2"/>
    <property type="match status" value="1"/>
</dbReference>
<protein>
    <recommendedName>
        <fullName evidence="6">Phosphofructokinase</fullName>
    </recommendedName>
</protein>
<keyword evidence="4" id="KW-0418">Kinase</keyword>
<keyword evidence="5" id="KW-0067">ATP-binding</keyword>
<dbReference type="Pfam" id="PF00294">
    <property type="entry name" value="PfkB"/>
    <property type="match status" value="1"/>
</dbReference>
<dbReference type="InterPro" id="IPR017583">
    <property type="entry name" value="Tagatose/fructose_Pkinase"/>
</dbReference>
<evidence type="ECO:0000313" key="8">
    <source>
        <dbReference type="EMBL" id="MTH45271.1"/>
    </source>
</evidence>
<evidence type="ECO:0000256" key="4">
    <source>
        <dbReference type="ARBA" id="ARBA00022777"/>
    </source>
</evidence>
<dbReference type="EMBL" id="WMJZ01000003">
    <property type="protein sequence ID" value="MTH45271.1"/>
    <property type="molecule type" value="Genomic_DNA"/>
</dbReference>
<comment type="similarity">
    <text evidence="1 6">Belongs to the carbohydrate kinase PfkB family.</text>
</comment>
<evidence type="ECO:0000256" key="2">
    <source>
        <dbReference type="ARBA" id="ARBA00022679"/>
    </source>
</evidence>
<dbReference type="GO" id="GO:0016773">
    <property type="term" value="F:phosphotransferase activity, alcohol group as acceptor"/>
    <property type="evidence" value="ECO:0007669"/>
    <property type="project" value="InterPro"/>
</dbReference>
<evidence type="ECO:0000256" key="1">
    <source>
        <dbReference type="ARBA" id="ARBA00010688"/>
    </source>
</evidence>
<name>A0A6L6IEU5_9ENTR</name>
<accession>A0A6L6IEU5</accession>
<dbReference type="GO" id="GO:0005975">
    <property type="term" value="P:carbohydrate metabolic process"/>
    <property type="evidence" value="ECO:0007669"/>
    <property type="project" value="InterPro"/>
</dbReference>
<keyword evidence="2 6" id="KW-0808">Transferase</keyword>
<dbReference type="RefSeq" id="WP_167519345.1">
    <property type="nucleotide sequence ID" value="NZ_WMJZ01000003.1"/>
</dbReference>
<comment type="caution">
    <text evidence="8">The sequence shown here is derived from an EMBL/GenBank/DDBJ whole genome shotgun (WGS) entry which is preliminary data.</text>
</comment>
<evidence type="ECO:0000259" key="7">
    <source>
        <dbReference type="Pfam" id="PF00294"/>
    </source>
</evidence>
<dbReference type="GO" id="GO:0005524">
    <property type="term" value="F:ATP binding"/>
    <property type="evidence" value="ECO:0007669"/>
    <property type="project" value="UniProtKB-KW"/>
</dbReference>
<organism evidence="8 9">
    <name type="scientific">Intestinirhabdus alba</name>
    <dbReference type="NCBI Taxonomy" id="2899544"/>
    <lineage>
        <taxon>Bacteria</taxon>
        <taxon>Pseudomonadati</taxon>
        <taxon>Pseudomonadota</taxon>
        <taxon>Gammaproteobacteria</taxon>
        <taxon>Enterobacterales</taxon>
        <taxon>Enterobacteriaceae</taxon>
        <taxon>Intestinirhabdus</taxon>
    </lineage>
</organism>
<dbReference type="InterPro" id="IPR011611">
    <property type="entry name" value="PfkB_dom"/>
</dbReference>
<dbReference type="InterPro" id="IPR029056">
    <property type="entry name" value="Ribokinase-like"/>
</dbReference>